<dbReference type="Gene3D" id="3.40.50.720">
    <property type="entry name" value="NAD(P)-binding Rossmann-like Domain"/>
    <property type="match status" value="1"/>
</dbReference>
<dbReference type="CDD" id="cd08946">
    <property type="entry name" value="SDR_e"/>
    <property type="match status" value="1"/>
</dbReference>
<dbReference type="SUPFAM" id="SSF51735">
    <property type="entry name" value="NAD(P)-binding Rossmann-fold domains"/>
    <property type="match status" value="1"/>
</dbReference>
<evidence type="ECO:0000259" key="1">
    <source>
        <dbReference type="Pfam" id="PF01370"/>
    </source>
</evidence>
<dbReference type="PANTHER" id="PTHR43245">
    <property type="entry name" value="BIFUNCTIONAL POLYMYXIN RESISTANCE PROTEIN ARNA"/>
    <property type="match status" value="1"/>
</dbReference>
<organism evidence="2">
    <name type="scientific">Bradyrhizobium quebecense</name>
    <dbReference type="NCBI Taxonomy" id="2748629"/>
    <lineage>
        <taxon>Bacteria</taxon>
        <taxon>Pseudomonadati</taxon>
        <taxon>Pseudomonadota</taxon>
        <taxon>Alphaproteobacteria</taxon>
        <taxon>Hyphomicrobiales</taxon>
        <taxon>Nitrobacteraceae</taxon>
        <taxon>Bradyrhizobium</taxon>
    </lineage>
</organism>
<dbReference type="Pfam" id="PF01370">
    <property type="entry name" value="Epimerase"/>
    <property type="match status" value="1"/>
</dbReference>
<name>A0A973WPI1_9BRAD</name>
<feature type="domain" description="NAD-dependent epimerase/dehydratase" evidence="1">
    <location>
        <begin position="7"/>
        <end position="239"/>
    </location>
</feature>
<dbReference type="EMBL" id="JABWSX010000001">
    <property type="protein sequence ID" value="NVL08738.1"/>
    <property type="molecule type" value="Genomic_DNA"/>
</dbReference>
<evidence type="ECO:0000313" key="2">
    <source>
        <dbReference type="EMBL" id="NVL08738.1"/>
    </source>
</evidence>
<dbReference type="InterPro" id="IPR050177">
    <property type="entry name" value="Lipid_A_modif_metabolic_enz"/>
</dbReference>
<proteinExistence type="predicted"/>
<reference evidence="2" key="1">
    <citation type="submission" date="2020-06" db="EMBL/GenBank/DDBJ databases">
        <title>Whole Genome Sequence of Bradyrhizobium sp. Strain 66S1MB.</title>
        <authorList>
            <person name="Bromfield E."/>
            <person name="Cloutier S."/>
        </authorList>
    </citation>
    <scope>NUCLEOTIDE SEQUENCE</scope>
    <source>
        <strain evidence="2">66S1MB</strain>
    </source>
</reference>
<gene>
    <name evidence="2" type="ORF">HU230_23840</name>
</gene>
<dbReference type="InterPro" id="IPR036291">
    <property type="entry name" value="NAD(P)-bd_dom_sf"/>
</dbReference>
<dbReference type="InterPro" id="IPR001509">
    <property type="entry name" value="Epimerase_deHydtase"/>
</dbReference>
<protein>
    <submittedName>
        <fullName evidence="2">SDR family oxidoreductase</fullName>
    </submittedName>
</protein>
<dbReference type="PANTHER" id="PTHR43245:SF23">
    <property type="entry name" value="NAD(P)-BINDING DOMAIN-CONTAINING PROTEIN"/>
    <property type="match status" value="1"/>
</dbReference>
<accession>A0A973WPI1</accession>
<sequence length="355" mass="39458">MPNNKRILITGNNGYIGSVMAPWLQRQGFDVVGLDTGYFSACTLVPDLAEVPTIHQDLREVTANELAGFDAVIHLAALSNDPIGNLNEAWTREINSQGTIRLAKLAKQAGVTRFIFSSSCIMYGTSEATVVDENAPLAPRTEYARSKVEAETALRALADDRFSPTFCRNGTVYGLSPRMRFDTVLNDFMGNAFTTGRIVIQSDGTPWRPVVHVQDVARAFQAVLEAPLETVHNQAFNVGADKLNHQIRELGQIAAQSVPGCELASVPQPGADQRTYKADFAKFKRTFPEFSFRWTATDGARELYTAFQRIGLKHDAFRDKRFTRLSWLRHLLDSGSIDDSLRWTEITANVSRNRA</sequence>
<comment type="caution">
    <text evidence="2">The sequence shown here is derived from an EMBL/GenBank/DDBJ whole genome shotgun (WGS) entry which is preliminary data.</text>
</comment>
<dbReference type="RefSeq" id="WP_176532212.1">
    <property type="nucleotide sequence ID" value="NZ_CP088022.1"/>
</dbReference>
<dbReference type="AlphaFoldDB" id="A0A973WPI1"/>